<keyword evidence="3" id="KW-1185">Reference proteome</keyword>
<reference evidence="2 3" key="1">
    <citation type="submission" date="2023-07" db="EMBL/GenBank/DDBJ databases">
        <title>Sequencing the genomes of 1000 actinobacteria strains.</title>
        <authorList>
            <person name="Klenk H.-P."/>
        </authorList>
    </citation>
    <scope>NUCLEOTIDE SEQUENCE [LARGE SCALE GENOMIC DNA]</scope>
    <source>
        <strain evidence="2 3">DSM 46740</strain>
    </source>
</reference>
<dbReference type="Proteomes" id="UP001225356">
    <property type="component" value="Unassembled WGS sequence"/>
</dbReference>
<evidence type="ECO:0000256" key="1">
    <source>
        <dbReference type="SAM" id="Phobius"/>
    </source>
</evidence>
<name>A0ABT9QV67_9ACTN</name>
<feature type="transmembrane region" description="Helical" evidence="1">
    <location>
        <begin position="88"/>
        <end position="110"/>
    </location>
</feature>
<protein>
    <submittedName>
        <fullName evidence="2">Uncharacterized protein</fullName>
    </submittedName>
</protein>
<evidence type="ECO:0000313" key="3">
    <source>
        <dbReference type="Proteomes" id="UP001225356"/>
    </source>
</evidence>
<sequence length="135" mass="14140">MGQIFAGLTFTAVFLAVGVAMMRRGKAPRVAAIIMFIAGCGLVGSWFQGFATKIASVLPGALVGFIAFFCAVGFVLDCWGKKNHAGKGTAIIGFFVPLLLVVMPVSVLGVNPDDLIKGVKDVTQQSEMLTTGSRN</sequence>
<comment type="caution">
    <text evidence="2">The sequence shown here is derived from an EMBL/GenBank/DDBJ whole genome shotgun (WGS) entry which is preliminary data.</text>
</comment>
<accession>A0ABT9QV67</accession>
<gene>
    <name evidence="2" type="ORF">J2853_009621</name>
</gene>
<keyword evidence="1" id="KW-1133">Transmembrane helix</keyword>
<feature type="transmembrane region" description="Helical" evidence="1">
    <location>
        <begin position="30"/>
        <end position="48"/>
    </location>
</feature>
<dbReference type="RefSeq" id="WP_307569287.1">
    <property type="nucleotide sequence ID" value="NZ_JAUSQU010000002.1"/>
</dbReference>
<keyword evidence="1" id="KW-0812">Transmembrane</keyword>
<dbReference type="EMBL" id="JAUSQU010000002">
    <property type="protein sequence ID" value="MDP9850325.1"/>
    <property type="molecule type" value="Genomic_DNA"/>
</dbReference>
<evidence type="ECO:0000313" key="2">
    <source>
        <dbReference type="EMBL" id="MDP9850325.1"/>
    </source>
</evidence>
<proteinExistence type="predicted"/>
<organism evidence="2 3">
    <name type="scientific">Streptosporangium lutulentum</name>
    <dbReference type="NCBI Taxonomy" id="1461250"/>
    <lineage>
        <taxon>Bacteria</taxon>
        <taxon>Bacillati</taxon>
        <taxon>Actinomycetota</taxon>
        <taxon>Actinomycetes</taxon>
        <taxon>Streptosporangiales</taxon>
        <taxon>Streptosporangiaceae</taxon>
        <taxon>Streptosporangium</taxon>
    </lineage>
</organism>
<keyword evidence="1" id="KW-0472">Membrane</keyword>
<feature type="transmembrane region" description="Helical" evidence="1">
    <location>
        <begin position="54"/>
        <end position="76"/>
    </location>
</feature>
<feature type="transmembrane region" description="Helical" evidence="1">
    <location>
        <begin position="6"/>
        <end position="23"/>
    </location>
</feature>